<name>A0AAV3XU96_9GAST</name>
<gene>
    <name evidence="2" type="ORF">PoB_000005400</name>
</gene>
<protein>
    <submittedName>
        <fullName evidence="2">Salivary gland secretion protein 4</fullName>
    </submittedName>
</protein>
<reference evidence="2 3" key="1">
    <citation type="journal article" date="2021" name="Elife">
        <title>Chloroplast acquisition without the gene transfer in kleptoplastic sea slugs, Plakobranchus ocellatus.</title>
        <authorList>
            <person name="Maeda T."/>
            <person name="Takahashi S."/>
            <person name="Yoshida T."/>
            <person name="Shimamura S."/>
            <person name="Takaki Y."/>
            <person name="Nagai Y."/>
            <person name="Toyoda A."/>
            <person name="Suzuki Y."/>
            <person name="Arimoto A."/>
            <person name="Ishii H."/>
            <person name="Satoh N."/>
            <person name="Nishiyama T."/>
            <person name="Hasebe M."/>
            <person name="Maruyama T."/>
            <person name="Minagawa J."/>
            <person name="Obokata J."/>
            <person name="Shigenobu S."/>
        </authorList>
    </citation>
    <scope>NUCLEOTIDE SEQUENCE [LARGE SCALE GENOMIC DNA]</scope>
</reference>
<evidence type="ECO:0000313" key="2">
    <source>
        <dbReference type="EMBL" id="GFN73548.1"/>
    </source>
</evidence>
<sequence length="110" mass="12068">MLHDSLRTCGQSSKRSQRGLQHSPTTLYHNLCQYPWSAECRVRRAECRVWKGVECGVKGVECGVKSVECGVEIAQCGVHDAECGILPQSVGCGVKVWDAESKVESAECRV</sequence>
<accession>A0AAV3XU96</accession>
<evidence type="ECO:0000313" key="3">
    <source>
        <dbReference type="Proteomes" id="UP000735302"/>
    </source>
</evidence>
<comment type="caution">
    <text evidence="2">The sequence shown here is derived from an EMBL/GenBank/DDBJ whole genome shotgun (WGS) entry which is preliminary data.</text>
</comment>
<feature type="region of interest" description="Disordered" evidence="1">
    <location>
        <begin position="1"/>
        <end position="21"/>
    </location>
</feature>
<dbReference type="AlphaFoldDB" id="A0AAV3XU96"/>
<dbReference type="EMBL" id="BLXT01000008">
    <property type="protein sequence ID" value="GFN73548.1"/>
    <property type="molecule type" value="Genomic_DNA"/>
</dbReference>
<keyword evidence="3" id="KW-1185">Reference proteome</keyword>
<organism evidence="2 3">
    <name type="scientific">Plakobranchus ocellatus</name>
    <dbReference type="NCBI Taxonomy" id="259542"/>
    <lineage>
        <taxon>Eukaryota</taxon>
        <taxon>Metazoa</taxon>
        <taxon>Spiralia</taxon>
        <taxon>Lophotrochozoa</taxon>
        <taxon>Mollusca</taxon>
        <taxon>Gastropoda</taxon>
        <taxon>Heterobranchia</taxon>
        <taxon>Euthyneura</taxon>
        <taxon>Panpulmonata</taxon>
        <taxon>Sacoglossa</taxon>
        <taxon>Placobranchoidea</taxon>
        <taxon>Plakobranchidae</taxon>
        <taxon>Plakobranchus</taxon>
    </lineage>
</organism>
<feature type="compositionally biased region" description="Polar residues" evidence="1">
    <location>
        <begin position="8"/>
        <end position="21"/>
    </location>
</feature>
<dbReference type="Proteomes" id="UP000735302">
    <property type="component" value="Unassembled WGS sequence"/>
</dbReference>
<proteinExistence type="predicted"/>
<evidence type="ECO:0000256" key="1">
    <source>
        <dbReference type="SAM" id="MobiDB-lite"/>
    </source>
</evidence>